<name>A0A383XR93_9GAMM</name>
<evidence type="ECO:0000256" key="4">
    <source>
        <dbReference type="ARBA" id="ARBA00022475"/>
    </source>
</evidence>
<keyword evidence="8" id="KW-0406">Ion transport</keyword>
<dbReference type="Proteomes" id="UP000251800">
    <property type="component" value="Unassembled WGS sequence"/>
</dbReference>
<dbReference type="OrthoDB" id="9803416at2"/>
<evidence type="ECO:0000256" key="5">
    <source>
        <dbReference type="ARBA" id="ARBA00022692"/>
    </source>
</evidence>
<keyword evidence="14" id="KW-1185">Reference proteome</keyword>
<feature type="transmembrane region" description="Helical" evidence="12">
    <location>
        <begin position="266"/>
        <end position="285"/>
    </location>
</feature>
<dbReference type="Gene3D" id="1.20.58.340">
    <property type="entry name" value="Magnesium transport protein CorA, transmembrane region"/>
    <property type="match status" value="2"/>
</dbReference>
<dbReference type="GO" id="GO:0005886">
    <property type="term" value="C:plasma membrane"/>
    <property type="evidence" value="ECO:0007669"/>
    <property type="project" value="UniProtKB-SubCell"/>
</dbReference>
<evidence type="ECO:0000256" key="1">
    <source>
        <dbReference type="ARBA" id="ARBA00004651"/>
    </source>
</evidence>
<dbReference type="Gene3D" id="3.30.460.20">
    <property type="entry name" value="CorA soluble domain-like"/>
    <property type="match status" value="1"/>
</dbReference>
<comment type="caution">
    <text evidence="13">The sequence shown here is derived from an EMBL/GenBank/DDBJ whole genome shotgun (WGS) entry which is preliminary data.</text>
</comment>
<evidence type="ECO:0000256" key="3">
    <source>
        <dbReference type="ARBA" id="ARBA00022448"/>
    </source>
</evidence>
<reference evidence="13 14" key="1">
    <citation type="submission" date="2018-05" db="EMBL/GenBank/DDBJ databases">
        <title>Abyssibacter profundi OUC007T gen. nov., sp. nov, a marine bacterium isolated from seawater of the Mariana Trench.</title>
        <authorList>
            <person name="Zhou S."/>
        </authorList>
    </citation>
    <scope>NUCLEOTIDE SEQUENCE [LARGE SCALE GENOMIC DNA]</scope>
    <source>
        <strain evidence="13 14">OUC007</strain>
    </source>
</reference>
<evidence type="ECO:0000256" key="2">
    <source>
        <dbReference type="ARBA" id="ARBA00009765"/>
    </source>
</evidence>
<keyword evidence="3" id="KW-0813">Transport</keyword>
<dbReference type="FunFam" id="1.20.58.340:FF:000004">
    <property type="entry name" value="Magnesium transport protein CorA"/>
    <property type="match status" value="1"/>
</dbReference>
<accession>A0A383XR93</accession>
<dbReference type="EMBL" id="QEQK01000013">
    <property type="protein sequence ID" value="PWN55147.1"/>
    <property type="molecule type" value="Genomic_DNA"/>
</dbReference>
<evidence type="ECO:0000256" key="12">
    <source>
        <dbReference type="SAM" id="Phobius"/>
    </source>
</evidence>
<dbReference type="Pfam" id="PF01544">
    <property type="entry name" value="CorA"/>
    <property type="match status" value="1"/>
</dbReference>
<gene>
    <name evidence="13" type="ORF">DEH80_14070</name>
</gene>
<comment type="similarity">
    <text evidence="2">Belongs to the CorA metal ion transporter (MIT) (TC 1.A.35) family.</text>
</comment>
<dbReference type="InterPro" id="IPR002523">
    <property type="entry name" value="MgTranspt_CorA/ZnTranspt_ZntB"/>
</dbReference>
<evidence type="ECO:0000313" key="14">
    <source>
        <dbReference type="Proteomes" id="UP000251800"/>
    </source>
</evidence>
<dbReference type="GO" id="GO:0015087">
    <property type="term" value="F:cobalt ion transmembrane transporter activity"/>
    <property type="evidence" value="ECO:0007669"/>
    <property type="project" value="TreeGrafter"/>
</dbReference>
<proteinExistence type="inferred from homology"/>
<dbReference type="SUPFAM" id="SSF143865">
    <property type="entry name" value="CorA soluble domain-like"/>
    <property type="match status" value="1"/>
</dbReference>
<keyword evidence="6" id="KW-0460">Magnesium</keyword>
<evidence type="ECO:0008006" key="15">
    <source>
        <dbReference type="Google" id="ProtNLM"/>
    </source>
</evidence>
<keyword evidence="4" id="KW-1003">Cell membrane</keyword>
<dbReference type="GO" id="GO:0015095">
    <property type="term" value="F:magnesium ion transmembrane transporter activity"/>
    <property type="evidence" value="ECO:0007669"/>
    <property type="project" value="TreeGrafter"/>
</dbReference>
<feature type="transmembrane region" description="Helical" evidence="12">
    <location>
        <begin position="297"/>
        <end position="317"/>
    </location>
</feature>
<keyword evidence="7 12" id="KW-1133">Transmembrane helix</keyword>
<organism evidence="13 14">
    <name type="scientific">Abyssibacter profundi</name>
    <dbReference type="NCBI Taxonomy" id="2182787"/>
    <lineage>
        <taxon>Bacteria</taxon>
        <taxon>Pseudomonadati</taxon>
        <taxon>Pseudomonadota</taxon>
        <taxon>Gammaproteobacteria</taxon>
        <taxon>Chromatiales</taxon>
        <taxon>Oceanococcaceae</taxon>
        <taxon>Abyssibacter</taxon>
    </lineage>
</organism>
<comment type="catalytic activity">
    <reaction evidence="10">
        <text>Mg(2+)(in) = Mg(2+)(out)</text>
        <dbReference type="Rhea" id="RHEA:29827"/>
        <dbReference type="ChEBI" id="CHEBI:18420"/>
    </reaction>
</comment>
<evidence type="ECO:0000256" key="8">
    <source>
        <dbReference type="ARBA" id="ARBA00023065"/>
    </source>
</evidence>
<dbReference type="SUPFAM" id="SSF144083">
    <property type="entry name" value="Magnesium transport protein CorA, transmembrane region"/>
    <property type="match status" value="1"/>
</dbReference>
<dbReference type="CDD" id="cd12822">
    <property type="entry name" value="TmCorA-like"/>
    <property type="match status" value="1"/>
</dbReference>
<evidence type="ECO:0000256" key="10">
    <source>
        <dbReference type="ARBA" id="ARBA00034269"/>
    </source>
</evidence>
<dbReference type="InterPro" id="IPR045861">
    <property type="entry name" value="CorA_cytoplasmic_dom"/>
</dbReference>
<sequence length="326" mass="36959">MQMQIIEFADGQFPRVLERLEDHVDGRMLWLDFVRGERSDWHELAQQLSGATLLQQHMVDGNNAAHPSHYDGTSEYDLIVFQGLGPDPRHDQIETRTAAFFLFDRLLVTVRAPDNVSFETASRRIIDRSVARIPNTPIGMAHFILDVMIDRYLGIREPLGRAFEELQESLLDPDNPFNDWKALLNTRKQARKLESLSAGQLEALDSWRRQTRFELTESQLVRLNDLSEHVVRVQTHAAAQQADVESAVQLHFSAVAHATNQTVTTLTILSAVFLPLGLIAGIFGMNFDNMPELHHPYAYYVTLAGMVTLAGGLLFFFRRKGFFSGI</sequence>
<evidence type="ECO:0000313" key="13">
    <source>
        <dbReference type="EMBL" id="PWN55147.1"/>
    </source>
</evidence>
<keyword evidence="5 12" id="KW-0812">Transmembrane</keyword>
<dbReference type="PANTHER" id="PTHR46494:SF1">
    <property type="entry name" value="CORA FAMILY METAL ION TRANSPORTER (EUROFUNG)"/>
    <property type="match status" value="1"/>
</dbReference>
<dbReference type="PANTHER" id="PTHR46494">
    <property type="entry name" value="CORA FAMILY METAL ION TRANSPORTER (EUROFUNG)"/>
    <property type="match status" value="1"/>
</dbReference>
<evidence type="ECO:0000256" key="6">
    <source>
        <dbReference type="ARBA" id="ARBA00022842"/>
    </source>
</evidence>
<dbReference type="AlphaFoldDB" id="A0A383XR93"/>
<comment type="function">
    <text evidence="11">Mediates influx of magnesium ions. Alternates between open and closed states. Activated by low cytoplasmic Mg(2+) levels. Inactive when cytoplasmic Mg(2+) levels are high.</text>
</comment>
<evidence type="ECO:0000256" key="9">
    <source>
        <dbReference type="ARBA" id="ARBA00023136"/>
    </source>
</evidence>
<comment type="subcellular location">
    <subcellularLocation>
        <location evidence="1">Cell membrane</location>
        <topology evidence="1">Multi-pass membrane protein</topology>
    </subcellularLocation>
</comment>
<dbReference type="GO" id="GO:0050897">
    <property type="term" value="F:cobalt ion binding"/>
    <property type="evidence" value="ECO:0007669"/>
    <property type="project" value="TreeGrafter"/>
</dbReference>
<evidence type="ECO:0000256" key="7">
    <source>
        <dbReference type="ARBA" id="ARBA00022989"/>
    </source>
</evidence>
<evidence type="ECO:0000256" key="11">
    <source>
        <dbReference type="ARBA" id="ARBA00045497"/>
    </source>
</evidence>
<dbReference type="GO" id="GO:0000287">
    <property type="term" value="F:magnesium ion binding"/>
    <property type="evidence" value="ECO:0007669"/>
    <property type="project" value="TreeGrafter"/>
</dbReference>
<protein>
    <recommendedName>
        <fullName evidence="15">Magnesium transporter CorA</fullName>
    </recommendedName>
</protein>
<keyword evidence="9 12" id="KW-0472">Membrane</keyword>
<dbReference type="InterPro" id="IPR045863">
    <property type="entry name" value="CorA_TM1_TM2"/>
</dbReference>